<proteinExistence type="predicted"/>
<evidence type="ECO:0000313" key="2">
    <source>
        <dbReference type="EMBL" id="PTQ51832.1"/>
    </source>
</evidence>
<protein>
    <submittedName>
        <fullName evidence="2">Uncharacterized protein</fullName>
    </submittedName>
</protein>
<reference evidence="2 3" key="1">
    <citation type="submission" date="2017-08" db="EMBL/GenBank/DDBJ databases">
        <title>Burning lignite coal seam in the remote Altai Mountains harbors a hydrogen-driven thermophilic microbial community.</title>
        <authorList>
            <person name="Kadnikov V.V."/>
            <person name="Mardanov A.V."/>
            <person name="Ivasenko D."/>
            <person name="Beletsky A.V."/>
            <person name="Karnachuk O.V."/>
            <person name="Ravin N.V."/>
        </authorList>
    </citation>
    <scope>NUCLEOTIDE SEQUENCE [LARGE SCALE GENOMIC DNA]</scope>
    <source>
        <strain evidence="2">AL33</strain>
    </source>
</reference>
<accession>A0A2T5G6N9</accession>
<comment type="caution">
    <text evidence="2">The sequence shown here is derived from an EMBL/GenBank/DDBJ whole genome shotgun (WGS) entry which is preliminary data.</text>
</comment>
<organism evidence="2 3">
    <name type="scientific">Hydrogenibacillus schlegelii</name>
    <name type="common">Bacillus schlegelii</name>
    <dbReference type="NCBI Taxonomy" id="1484"/>
    <lineage>
        <taxon>Bacteria</taxon>
        <taxon>Bacillati</taxon>
        <taxon>Bacillota</taxon>
        <taxon>Bacilli</taxon>
        <taxon>Bacillales</taxon>
        <taxon>Bacillales Family X. Incertae Sedis</taxon>
        <taxon>Hydrogenibacillus</taxon>
    </lineage>
</organism>
<dbReference type="AlphaFoldDB" id="A0A2T5G6N9"/>
<sequence length="42" mass="4515">MHPDKTEPTADAPPGAGKRHKENESKMPGMKKIVLTAVCLSI</sequence>
<gene>
    <name evidence="2" type="ORF">HSCHL_1046</name>
</gene>
<name>A0A2T5G6N9_HYDSH</name>
<evidence type="ECO:0000256" key="1">
    <source>
        <dbReference type="SAM" id="MobiDB-lite"/>
    </source>
</evidence>
<dbReference type="Proteomes" id="UP000244180">
    <property type="component" value="Unassembled WGS sequence"/>
</dbReference>
<feature type="region of interest" description="Disordered" evidence="1">
    <location>
        <begin position="1"/>
        <end position="29"/>
    </location>
</feature>
<dbReference type="EMBL" id="PEBV01000037">
    <property type="protein sequence ID" value="PTQ51832.1"/>
    <property type="molecule type" value="Genomic_DNA"/>
</dbReference>
<evidence type="ECO:0000313" key="3">
    <source>
        <dbReference type="Proteomes" id="UP000244180"/>
    </source>
</evidence>